<evidence type="ECO:0000256" key="7">
    <source>
        <dbReference type="ARBA" id="ARBA00023177"/>
    </source>
</evidence>
<feature type="transmembrane region" description="Helical" evidence="9">
    <location>
        <begin position="99"/>
        <end position="121"/>
    </location>
</feature>
<comment type="similarity">
    <text evidence="2">Belongs to the ammonia transporter channel (TC 1.A.11.2) family.</text>
</comment>
<dbReference type="RefSeq" id="WP_353531104.1">
    <property type="nucleotide sequence ID" value="NZ_JBBMEX010000010.1"/>
</dbReference>
<dbReference type="Gene3D" id="3.30.70.120">
    <property type="match status" value="1"/>
</dbReference>
<dbReference type="SMART" id="SM00938">
    <property type="entry name" value="P-II"/>
    <property type="match status" value="1"/>
</dbReference>
<dbReference type="PROSITE" id="PS51343">
    <property type="entry name" value="PII_GLNB_DOM"/>
    <property type="match status" value="1"/>
</dbReference>
<feature type="transmembrane region" description="Helical" evidence="9">
    <location>
        <begin position="326"/>
        <end position="350"/>
    </location>
</feature>
<dbReference type="PANTHER" id="PTHR11730">
    <property type="entry name" value="AMMONIUM TRANSPORTER"/>
    <property type="match status" value="1"/>
</dbReference>
<evidence type="ECO:0000256" key="8">
    <source>
        <dbReference type="RuleBase" id="RU003936"/>
    </source>
</evidence>
<dbReference type="Pfam" id="PF00543">
    <property type="entry name" value="P-II"/>
    <property type="match status" value="1"/>
</dbReference>
<feature type="transmembrane region" description="Helical" evidence="9">
    <location>
        <begin position="240"/>
        <end position="263"/>
    </location>
</feature>
<feature type="transmembrane region" description="Helical" evidence="9">
    <location>
        <begin position="14"/>
        <end position="35"/>
    </location>
</feature>
<feature type="transmembrane region" description="Helical" evidence="9">
    <location>
        <begin position="165"/>
        <end position="185"/>
    </location>
</feature>
<comment type="caution">
    <text evidence="11">The sequence shown here is derived from an EMBL/GenBank/DDBJ whole genome shotgun (WGS) entry which is preliminary data.</text>
</comment>
<comment type="similarity">
    <text evidence="8">Belongs to the P(II) protein family.</text>
</comment>
<protein>
    <submittedName>
        <fullName evidence="11">Ammonium transporter</fullName>
    </submittedName>
</protein>
<keyword evidence="4 9" id="KW-0812">Transmembrane</keyword>
<evidence type="ECO:0000313" key="12">
    <source>
        <dbReference type="Proteomes" id="UP001454489"/>
    </source>
</evidence>
<evidence type="ECO:0000256" key="5">
    <source>
        <dbReference type="ARBA" id="ARBA00022989"/>
    </source>
</evidence>
<dbReference type="EMBL" id="JBBMEX010000010">
    <property type="protein sequence ID" value="MEQ2558252.1"/>
    <property type="molecule type" value="Genomic_DNA"/>
</dbReference>
<dbReference type="PROSITE" id="PS00638">
    <property type="entry name" value="PII_GLNB_CTER"/>
    <property type="match status" value="1"/>
</dbReference>
<evidence type="ECO:0000256" key="2">
    <source>
        <dbReference type="ARBA" id="ARBA00005887"/>
    </source>
</evidence>
<keyword evidence="12" id="KW-1185">Reference proteome</keyword>
<dbReference type="Gene3D" id="1.10.3430.10">
    <property type="entry name" value="Ammonium transporter AmtB like domains"/>
    <property type="match status" value="1"/>
</dbReference>
<gene>
    <name evidence="11" type="ORF">WMO43_10285</name>
</gene>
<keyword evidence="3" id="KW-0813">Transport</keyword>
<keyword evidence="5 9" id="KW-1133">Transmembrane helix</keyword>
<dbReference type="PRINTS" id="PR00340">
    <property type="entry name" value="PIIGLNB"/>
</dbReference>
<evidence type="ECO:0000256" key="6">
    <source>
        <dbReference type="ARBA" id="ARBA00023136"/>
    </source>
</evidence>
<feature type="transmembrane region" description="Helical" evidence="9">
    <location>
        <begin position="294"/>
        <end position="314"/>
    </location>
</feature>
<feature type="transmembrane region" description="Helical" evidence="9">
    <location>
        <begin position="128"/>
        <end position="145"/>
    </location>
</feature>
<dbReference type="InterPro" id="IPR011322">
    <property type="entry name" value="N-reg_PII-like_a/b"/>
</dbReference>
<evidence type="ECO:0000313" key="11">
    <source>
        <dbReference type="EMBL" id="MEQ2558252.1"/>
    </source>
</evidence>
<dbReference type="InterPro" id="IPR015867">
    <property type="entry name" value="N-reg_PII/ATP_PRibTrfase_C"/>
</dbReference>
<sequence>MTDEIMKVINDNVYGVWFLIGAALVFWMQAGFAMVEAGFTRAKNSGNIIMKNLMDFCIGTVMWFIIGASLMLPAAEGKSDILGILGTPGFGVFTDYANFSYSGFVFNLVFCATTATIVSGAMAERTKFITYCIYSAVISGIIYPIEAHWTWGNGFLVNMGFHDYAGSNCIHMVGGICALIGAAFLGPRIGKFSKDKDGKITKVNAIPGHNLVIGSLGVFILWLGWYGFNGAAATDVPTLGSIFLTTTVAPAVATVVCMAFTWIKYGKPDVSMCLNASLAGLVAITAPCDVTDCVGAAIIGAVAGILVVFGVWFVDNVLHVDDPVGAVAVHMFNGIWGTIAVGLFATSSAPGFELAGIKEGLFYGGGFKQLGLQFVGMFITAAWTIVTITIVFIVLKKTIGLRVSEEEEITGLDATEHGLPSAYAGFAIMDISGSTMDVNENTDLGVADYESASETLRNAAVPVAAMPHEPTGIYKVVIISKLSRYDKLKKAMNELGVTGMTCTQVMGCGVQKGSGDRYRGAELDATLLPKMKVEVVVSKIPVEDVIESAKKVLYTGHIGDGKIFVYNVEQVVKVRTGEAGTAALQDVE</sequence>
<dbReference type="Proteomes" id="UP001454489">
    <property type="component" value="Unassembled WGS sequence"/>
</dbReference>
<feature type="transmembrane region" description="Helical" evidence="9">
    <location>
        <begin position="56"/>
        <end position="75"/>
    </location>
</feature>
<feature type="transmembrane region" description="Helical" evidence="9">
    <location>
        <begin position="206"/>
        <end position="228"/>
    </location>
</feature>
<organism evidence="11 12">
    <name type="scientific">Maccoyibacter intestinihominis</name>
    <dbReference type="NCBI Taxonomy" id="3133499"/>
    <lineage>
        <taxon>Bacteria</taxon>
        <taxon>Bacillati</taxon>
        <taxon>Bacillota</taxon>
        <taxon>Clostridia</taxon>
        <taxon>Lachnospirales</taxon>
        <taxon>Lachnospiraceae</taxon>
        <taxon>Maccoyibacter</taxon>
    </lineage>
</organism>
<dbReference type="InterPro" id="IPR029020">
    <property type="entry name" value="Ammonium/urea_transptr"/>
</dbReference>
<proteinExistence type="inferred from homology"/>
<evidence type="ECO:0000259" key="10">
    <source>
        <dbReference type="Pfam" id="PF00909"/>
    </source>
</evidence>
<feature type="transmembrane region" description="Helical" evidence="9">
    <location>
        <begin position="370"/>
        <end position="395"/>
    </location>
</feature>
<reference evidence="11 12" key="1">
    <citation type="submission" date="2024-03" db="EMBL/GenBank/DDBJ databases">
        <title>Human intestinal bacterial collection.</title>
        <authorList>
            <person name="Pauvert C."/>
            <person name="Hitch T.C.A."/>
            <person name="Clavel T."/>
        </authorList>
    </citation>
    <scope>NUCLEOTIDE SEQUENCE [LARGE SCALE GENOMIC DNA]</scope>
    <source>
        <strain evidence="11 12">CLA-AA-H185</strain>
    </source>
</reference>
<comment type="subcellular location">
    <subcellularLocation>
        <location evidence="1">Membrane</location>
        <topology evidence="1">Multi-pass membrane protein</topology>
    </subcellularLocation>
</comment>
<dbReference type="NCBIfam" id="TIGR00836">
    <property type="entry name" value="amt"/>
    <property type="match status" value="1"/>
</dbReference>
<dbReference type="InterPro" id="IPR024041">
    <property type="entry name" value="NH4_transpt_AmtB-like_dom"/>
</dbReference>
<dbReference type="SUPFAM" id="SSF111352">
    <property type="entry name" value="Ammonium transporter"/>
    <property type="match status" value="1"/>
</dbReference>
<dbReference type="InterPro" id="IPR002187">
    <property type="entry name" value="N-reg_PII"/>
</dbReference>
<evidence type="ECO:0000256" key="4">
    <source>
        <dbReference type="ARBA" id="ARBA00022692"/>
    </source>
</evidence>
<evidence type="ECO:0000256" key="9">
    <source>
        <dbReference type="SAM" id="Phobius"/>
    </source>
</evidence>
<dbReference type="InterPro" id="IPR018047">
    <property type="entry name" value="Ammonium_transpt_CS"/>
</dbReference>
<accession>A0ABV1HEW8</accession>
<dbReference type="Pfam" id="PF00909">
    <property type="entry name" value="Ammonium_transp"/>
    <property type="match status" value="1"/>
</dbReference>
<evidence type="ECO:0000256" key="1">
    <source>
        <dbReference type="ARBA" id="ARBA00004141"/>
    </source>
</evidence>
<keyword evidence="7" id="KW-0924">Ammonia transport</keyword>
<dbReference type="PANTHER" id="PTHR11730:SF89">
    <property type="entry name" value="AMMONIUM TRANSPORTER SLL0108-RELATED"/>
    <property type="match status" value="1"/>
</dbReference>
<dbReference type="InterPro" id="IPR001905">
    <property type="entry name" value="Ammonium_transpt"/>
</dbReference>
<dbReference type="PROSITE" id="PS01219">
    <property type="entry name" value="AMMONIUM_TRANSP"/>
    <property type="match status" value="1"/>
</dbReference>
<dbReference type="InterPro" id="IPR017918">
    <property type="entry name" value="N-reg_PII_CS"/>
</dbReference>
<evidence type="ECO:0000256" key="3">
    <source>
        <dbReference type="ARBA" id="ARBA00022448"/>
    </source>
</evidence>
<feature type="domain" description="Ammonium transporter AmtB-like" evidence="10">
    <location>
        <begin position="16"/>
        <end position="419"/>
    </location>
</feature>
<name>A0ABV1HEW8_9FIRM</name>
<dbReference type="SUPFAM" id="SSF54913">
    <property type="entry name" value="GlnB-like"/>
    <property type="match status" value="1"/>
</dbReference>
<keyword evidence="6 9" id="KW-0472">Membrane</keyword>